<dbReference type="PANTHER" id="PTHR42643:SF24">
    <property type="entry name" value="IONOTROPIC RECEPTOR 60A"/>
    <property type="match status" value="1"/>
</dbReference>
<dbReference type="Proteomes" id="UP001233999">
    <property type="component" value="Unassembled WGS sequence"/>
</dbReference>
<gene>
    <name evidence="10" type="ORF">L9F63_010924</name>
</gene>
<reference evidence="10" key="2">
    <citation type="submission" date="2023-05" db="EMBL/GenBank/DDBJ databases">
        <authorList>
            <person name="Fouks B."/>
        </authorList>
    </citation>
    <scope>NUCLEOTIDE SEQUENCE</scope>
    <source>
        <strain evidence="10">Stay&amp;Tobe</strain>
        <tissue evidence="10">Testes</tissue>
    </source>
</reference>
<keyword evidence="6" id="KW-0675">Receptor</keyword>
<evidence type="ECO:0000256" key="4">
    <source>
        <dbReference type="ARBA" id="ARBA00022989"/>
    </source>
</evidence>
<dbReference type="Gene3D" id="1.10.287.70">
    <property type="match status" value="1"/>
</dbReference>
<evidence type="ECO:0000256" key="8">
    <source>
        <dbReference type="SAM" id="Phobius"/>
    </source>
</evidence>
<protein>
    <submittedName>
        <fullName evidence="10">Uncharacterized protein</fullName>
    </submittedName>
</protein>
<evidence type="ECO:0000256" key="1">
    <source>
        <dbReference type="ARBA" id="ARBA00004651"/>
    </source>
</evidence>
<sequence>MKALFNVFFILEILSVSVLCKSLVPEQNTLNEQFRNLVLHIVNKYFSKDMPLVVQTSTLGSCDEPIETENILDSSILQTLNEFSEHSLVTFGCLDSLDNTNKHLLKPGSFLMILADVEIESQIYFASGLAFRIKMKLGRFNVRTILISTLKSKSSIEQKKVAFELLDSMWSRDASSDVIVLLPELEFHNGVENKIPAVEIFGWLFKDQKVPCIDTLSTIKLFDRWISKKNGFQNNYDLFKVKQVTDMIGCELNVIAYLYEPYITYEKTLKKGLYQVEGLFPRMFYVIGKLLNVDFYYIDSQSNYSTGDIHVPIITGVNGTFPDDCRFTYPYFRDSLVWYIPVIKYPRWQAVIRAFTFDIWILVLLSYIFGSLTFWLFGKIRNSEGNSIIETFMNTAYTFIEIGITFKYHGNIHSVFFLLWLFYCLEIYNAYRSRLVGLLAYPGEYIPIKNLQDLENSNFHKLRNFGIYGAGMEEIISYSQCKEEFCMELLSEHNDFAILNTRYMFDIIMQNLNTKHGGRSVVKLDDPEAEMDISMMMTTGCIFIKRFDTLIKRMINTGITNKMYEDLHLFHTKVLRKFQDNEFVAVDWLHIQSPLYVLIGGMVISVVVFVCEIIYCRLRYCVRF</sequence>
<dbReference type="PANTHER" id="PTHR42643">
    <property type="entry name" value="IONOTROPIC RECEPTOR 20A-RELATED"/>
    <property type="match status" value="1"/>
</dbReference>
<proteinExistence type="predicted"/>
<keyword evidence="5 8" id="KW-0472">Membrane</keyword>
<evidence type="ECO:0000256" key="9">
    <source>
        <dbReference type="SAM" id="SignalP"/>
    </source>
</evidence>
<accession>A0AAD8AG48</accession>
<feature type="signal peptide" evidence="9">
    <location>
        <begin position="1"/>
        <end position="20"/>
    </location>
</feature>
<evidence type="ECO:0000313" key="10">
    <source>
        <dbReference type="EMBL" id="KAJ9598402.1"/>
    </source>
</evidence>
<comment type="caution">
    <text evidence="10">The sequence shown here is derived from an EMBL/GenBank/DDBJ whole genome shotgun (WGS) entry which is preliminary data.</text>
</comment>
<keyword evidence="11" id="KW-1185">Reference proteome</keyword>
<evidence type="ECO:0000256" key="2">
    <source>
        <dbReference type="ARBA" id="ARBA00022475"/>
    </source>
</evidence>
<dbReference type="EMBL" id="JASPKZ010001222">
    <property type="protein sequence ID" value="KAJ9598402.1"/>
    <property type="molecule type" value="Genomic_DNA"/>
</dbReference>
<keyword evidence="4 8" id="KW-1133">Transmembrane helix</keyword>
<evidence type="ECO:0000256" key="3">
    <source>
        <dbReference type="ARBA" id="ARBA00022692"/>
    </source>
</evidence>
<keyword evidence="9" id="KW-0732">Signal</keyword>
<organism evidence="10 11">
    <name type="scientific">Diploptera punctata</name>
    <name type="common">Pacific beetle cockroach</name>
    <dbReference type="NCBI Taxonomy" id="6984"/>
    <lineage>
        <taxon>Eukaryota</taxon>
        <taxon>Metazoa</taxon>
        <taxon>Ecdysozoa</taxon>
        <taxon>Arthropoda</taxon>
        <taxon>Hexapoda</taxon>
        <taxon>Insecta</taxon>
        <taxon>Pterygota</taxon>
        <taxon>Neoptera</taxon>
        <taxon>Polyneoptera</taxon>
        <taxon>Dictyoptera</taxon>
        <taxon>Blattodea</taxon>
        <taxon>Blaberoidea</taxon>
        <taxon>Blaberidae</taxon>
        <taxon>Diplopterinae</taxon>
        <taxon>Diploptera</taxon>
    </lineage>
</organism>
<feature type="chain" id="PRO_5041981153" evidence="9">
    <location>
        <begin position="21"/>
        <end position="624"/>
    </location>
</feature>
<comment type="subcellular location">
    <subcellularLocation>
        <location evidence="1">Cell membrane</location>
        <topology evidence="1">Multi-pass membrane protein</topology>
    </subcellularLocation>
</comment>
<dbReference type="GO" id="GO:0005886">
    <property type="term" value="C:plasma membrane"/>
    <property type="evidence" value="ECO:0007669"/>
    <property type="project" value="UniProtKB-SubCell"/>
</dbReference>
<dbReference type="AlphaFoldDB" id="A0AAD8AG48"/>
<name>A0AAD8AG48_DIPPU</name>
<evidence type="ECO:0000313" key="11">
    <source>
        <dbReference type="Proteomes" id="UP001233999"/>
    </source>
</evidence>
<evidence type="ECO:0000256" key="5">
    <source>
        <dbReference type="ARBA" id="ARBA00023136"/>
    </source>
</evidence>
<keyword evidence="2" id="KW-1003">Cell membrane</keyword>
<reference evidence="10" key="1">
    <citation type="journal article" date="2023" name="IScience">
        <title>Live-bearing cockroach genome reveals convergent evolutionary mechanisms linked to viviparity in insects and beyond.</title>
        <authorList>
            <person name="Fouks B."/>
            <person name="Harrison M.C."/>
            <person name="Mikhailova A.A."/>
            <person name="Marchal E."/>
            <person name="English S."/>
            <person name="Carruthers M."/>
            <person name="Jennings E.C."/>
            <person name="Chiamaka E.L."/>
            <person name="Frigard R.A."/>
            <person name="Pippel M."/>
            <person name="Attardo G.M."/>
            <person name="Benoit J.B."/>
            <person name="Bornberg-Bauer E."/>
            <person name="Tobe S.S."/>
        </authorList>
    </citation>
    <scope>NUCLEOTIDE SEQUENCE</scope>
    <source>
        <strain evidence="10">Stay&amp;Tobe</strain>
    </source>
</reference>
<feature type="transmembrane region" description="Helical" evidence="8">
    <location>
        <begin position="595"/>
        <end position="615"/>
    </location>
</feature>
<evidence type="ECO:0000256" key="7">
    <source>
        <dbReference type="ARBA" id="ARBA00023180"/>
    </source>
</evidence>
<evidence type="ECO:0000256" key="6">
    <source>
        <dbReference type="ARBA" id="ARBA00023170"/>
    </source>
</evidence>
<feature type="transmembrane region" description="Helical" evidence="8">
    <location>
        <begin position="359"/>
        <end position="377"/>
    </location>
</feature>
<keyword evidence="3 8" id="KW-0812">Transmembrane</keyword>
<keyword evidence="7" id="KW-0325">Glycoprotein</keyword>
<dbReference type="InterPro" id="IPR052192">
    <property type="entry name" value="Insect_Ionotropic_Sensory_Rcpt"/>
</dbReference>